<comment type="catalytic activity">
    <reaction evidence="4">
        <text>(2E,6E)-farnesyl diphosphate = (+)-(R)-germacrene A + diphosphate</text>
        <dbReference type="Rhea" id="RHEA:12516"/>
        <dbReference type="ChEBI" id="CHEBI:33019"/>
        <dbReference type="ChEBI" id="CHEBI:41595"/>
        <dbReference type="ChEBI" id="CHEBI:175763"/>
        <dbReference type="EC" id="4.2.3.23"/>
    </reaction>
    <physiologicalReaction direction="left-to-right" evidence="4">
        <dbReference type="Rhea" id="RHEA:12517"/>
    </physiologicalReaction>
</comment>
<protein>
    <recommendedName>
        <fullName evidence="3">germacrene-A synthase</fullName>
        <ecNumber evidence="3">4.2.3.23</ecNumber>
    </recommendedName>
</protein>
<dbReference type="InterPro" id="IPR034741">
    <property type="entry name" value="Terpene_cyclase-like_1_C"/>
</dbReference>
<dbReference type="Gene3D" id="1.10.600.10">
    <property type="entry name" value="Farnesyl Diphosphate Synthase"/>
    <property type="match status" value="1"/>
</dbReference>
<evidence type="ECO:0000313" key="8">
    <source>
        <dbReference type="EMBL" id="OTF92560.1"/>
    </source>
</evidence>
<feature type="domain" description="Terpene synthase N-terminal" evidence="6">
    <location>
        <begin position="47"/>
        <end position="227"/>
    </location>
</feature>
<dbReference type="InterPro" id="IPR044814">
    <property type="entry name" value="Terpene_cyclase_plant_C1"/>
</dbReference>
<name>A0A251S1I5_HELAN</name>
<dbReference type="InterPro" id="IPR005630">
    <property type="entry name" value="Terpene_synthase_metal-bd"/>
</dbReference>
<evidence type="ECO:0000259" key="7">
    <source>
        <dbReference type="Pfam" id="PF03936"/>
    </source>
</evidence>
<evidence type="ECO:0000256" key="3">
    <source>
        <dbReference type="ARBA" id="ARBA00038973"/>
    </source>
</evidence>
<dbReference type="STRING" id="4232.A0A251S1I5"/>
<organism evidence="8 9">
    <name type="scientific">Helianthus annuus</name>
    <name type="common">Common sunflower</name>
    <dbReference type="NCBI Taxonomy" id="4232"/>
    <lineage>
        <taxon>Eukaryota</taxon>
        <taxon>Viridiplantae</taxon>
        <taxon>Streptophyta</taxon>
        <taxon>Embryophyta</taxon>
        <taxon>Tracheophyta</taxon>
        <taxon>Spermatophyta</taxon>
        <taxon>Magnoliopsida</taxon>
        <taxon>eudicotyledons</taxon>
        <taxon>Gunneridae</taxon>
        <taxon>Pentapetalae</taxon>
        <taxon>asterids</taxon>
        <taxon>campanulids</taxon>
        <taxon>Asterales</taxon>
        <taxon>Asteraceae</taxon>
        <taxon>Asteroideae</taxon>
        <taxon>Heliantheae alliance</taxon>
        <taxon>Heliantheae</taxon>
        <taxon>Helianthus</taxon>
    </lineage>
</organism>
<dbReference type="GO" id="GO:0010333">
    <property type="term" value="F:terpene synthase activity"/>
    <property type="evidence" value="ECO:0000318"/>
    <property type="project" value="GO_Central"/>
</dbReference>
<dbReference type="SUPFAM" id="SSF48239">
    <property type="entry name" value="Terpenoid cyclases/Protein prenyltransferases"/>
    <property type="match status" value="1"/>
</dbReference>
<dbReference type="EMBL" id="CM007905">
    <property type="protein sequence ID" value="OTF92560.1"/>
    <property type="molecule type" value="Genomic_DNA"/>
</dbReference>
<evidence type="ECO:0000256" key="5">
    <source>
        <dbReference type="ARBA" id="ARBA00058144"/>
    </source>
</evidence>
<reference evidence="9" key="1">
    <citation type="journal article" date="2017" name="Nature">
        <title>The sunflower genome provides insights into oil metabolism, flowering and Asterid evolution.</title>
        <authorList>
            <person name="Badouin H."/>
            <person name="Gouzy J."/>
            <person name="Grassa C.J."/>
            <person name="Murat F."/>
            <person name="Staton S.E."/>
            <person name="Cottret L."/>
            <person name="Lelandais-Briere C."/>
            <person name="Owens G.L."/>
            <person name="Carrere S."/>
            <person name="Mayjonade B."/>
            <person name="Legrand L."/>
            <person name="Gill N."/>
            <person name="Kane N.C."/>
            <person name="Bowers J.E."/>
            <person name="Hubner S."/>
            <person name="Bellec A."/>
            <person name="Berard A."/>
            <person name="Berges H."/>
            <person name="Blanchet N."/>
            <person name="Boniface M.C."/>
            <person name="Brunel D."/>
            <person name="Catrice O."/>
            <person name="Chaidir N."/>
            <person name="Claudel C."/>
            <person name="Donnadieu C."/>
            <person name="Faraut T."/>
            <person name="Fievet G."/>
            <person name="Helmstetter N."/>
            <person name="King M."/>
            <person name="Knapp S.J."/>
            <person name="Lai Z."/>
            <person name="Le Paslier M.C."/>
            <person name="Lippi Y."/>
            <person name="Lorenzon L."/>
            <person name="Mandel J.R."/>
            <person name="Marage G."/>
            <person name="Marchand G."/>
            <person name="Marquand E."/>
            <person name="Bret-Mestries E."/>
            <person name="Morien E."/>
            <person name="Nambeesan S."/>
            <person name="Nguyen T."/>
            <person name="Pegot-Espagnet P."/>
            <person name="Pouilly N."/>
            <person name="Raftis F."/>
            <person name="Sallet E."/>
            <person name="Schiex T."/>
            <person name="Thomas J."/>
            <person name="Vandecasteele C."/>
            <person name="Vares D."/>
            <person name="Vear F."/>
            <person name="Vautrin S."/>
            <person name="Crespi M."/>
            <person name="Mangin B."/>
            <person name="Burke J.M."/>
            <person name="Salse J."/>
            <person name="Munos S."/>
            <person name="Vincourt P."/>
            <person name="Rieseberg L.H."/>
            <person name="Langlade N.B."/>
        </authorList>
    </citation>
    <scope>NUCLEOTIDE SEQUENCE [LARGE SCALE GENOMIC DNA]</scope>
    <source>
        <strain evidence="9">cv. SF193</strain>
    </source>
</reference>
<evidence type="ECO:0000313" key="9">
    <source>
        <dbReference type="Proteomes" id="UP000215914"/>
    </source>
</evidence>
<dbReference type="SUPFAM" id="SSF48576">
    <property type="entry name" value="Terpenoid synthases"/>
    <property type="match status" value="1"/>
</dbReference>
<sequence>MFENFEMSNFQLSSVSFSSSILPSAVDDNSDTKLDVIRNTMNFSASIWGDQFLTFEEPDDLEMEKKVVEVLKEEVRKELVIKGSSNESLQHMKLIEFIDVVQRLGVAYHFEEEIEEALKHIYVTYGEKWVDLNNLHNLSLWFRLLRQQGFNVSSGIFTYHMYEKGNFKESLCEDAQGLLALYEASYMRVEGEKVLDDALEFTKTHLAIIAKDPSCDSLLRAQIQEALKQPLRKRLPRLEAVRYIPIYQQDVSHNEVLLKLAKSDFNVLQSMHKEELSQICKWWKDLDMQKKLPYVRDRLIEGYFWILGVYFEPQHSHTRIFLMKTSMWLIVLDDTYDNYGTYEELKIFTDAVQRWSMSCLDLLPEYMKLIYQELLNHHQDMEESLEKEGKTYQIHYVIEMAKEVLENNLVEAKWLKEGYMPTLEEYISVSMKTCTYGLMIARSFVGRVDNMVTEDTFKWVATYPPIVKAACLVLRLMDDITTHKEEQERGHVASSIECYQKETGASEKEACEFISNMVEDAWKVINRESLRPTDIPFPLLPSTINFARACDVIYKVNDSYTHARKEMINHIKSLLVHPLAI</sequence>
<dbReference type="GO" id="GO:0016102">
    <property type="term" value="P:diterpenoid biosynthetic process"/>
    <property type="evidence" value="ECO:0007669"/>
    <property type="project" value="InterPro"/>
</dbReference>
<keyword evidence="9" id="KW-1185">Reference proteome</keyword>
<dbReference type="FunFam" id="1.10.600.10:FF:000007">
    <property type="entry name" value="Isoprene synthase, chloroplastic"/>
    <property type="match status" value="1"/>
</dbReference>
<comment type="function">
    <text evidence="5">Sesquiterpene synthase involved in germacrene A biosynthesis. Germacrene A is a precursor of several sesquiterpene lactones.</text>
</comment>
<dbReference type="InterPro" id="IPR008949">
    <property type="entry name" value="Isoprenoid_synthase_dom_sf"/>
</dbReference>
<dbReference type="GO" id="GO:0034005">
    <property type="term" value="F:germacrene-A synthase activity"/>
    <property type="evidence" value="ECO:0007669"/>
    <property type="project" value="UniProtKB-EC"/>
</dbReference>
<dbReference type="Gene3D" id="1.50.10.130">
    <property type="entry name" value="Terpene synthase, N-terminal domain"/>
    <property type="match status" value="1"/>
</dbReference>
<keyword evidence="2" id="KW-0479">Metal-binding</keyword>
<dbReference type="InterPro" id="IPR008930">
    <property type="entry name" value="Terpenoid_cyclase/PrenylTrfase"/>
</dbReference>
<dbReference type="SFLD" id="SFLDS00005">
    <property type="entry name" value="Isoprenoid_Synthase_Type_I"/>
    <property type="match status" value="1"/>
</dbReference>
<accession>A0A251S1I5</accession>
<gene>
    <name evidence="8" type="ORF">HannXRQ_Chr16g0523211</name>
</gene>
<feature type="domain" description="Terpene synthase metal-binding" evidence="7">
    <location>
        <begin position="284"/>
        <end position="523"/>
    </location>
</feature>
<dbReference type="EC" id="4.2.3.23" evidence="3"/>
<dbReference type="InParanoid" id="A0A251S1I5"/>
<dbReference type="InterPro" id="IPR050148">
    <property type="entry name" value="Terpene_synthase-like"/>
</dbReference>
<dbReference type="Proteomes" id="UP000215914">
    <property type="component" value="Chromosome 16"/>
</dbReference>
<dbReference type="PANTHER" id="PTHR31225:SF202">
    <property type="entry name" value="TERPENOID CYCLASES_PROTEIN PRENYLTRANSFERASE ALPHA-ALPHA TOROID-RELATED"/>
    <property type="match status" value="1"/>
</dbReference>
<dbReference type="Pfam" id="PF01397">
    <property type="entry name" value="Terpene_synth"/>
    <property type="match status" value="1"/>
</dbReference>
<dbReference type="Pfam" id="PF03936">
    <property type="entry name" value="Terpene_synth_C"/>
    <property type="match status" value="1"/>
</dbReference>
<dbReference type="InterPro" id="IPR036965">
    <property type="entry name" value="Terpene_synth_N_sf"/>
</dbReference>
<comment type="cofactor">
    <cofactor evidence="1">
        <name>Mg(2+)</name>
        <dbReference type="ChEBI" id="CHEBI:18420"/>
    </cofactor>
</comment>
<evidence type="ECO:0000256" key="1">
    <source>
        <dbReference type="ARBA" id="ARBA00001946"/>
    </source>
</evidence>
<keyword evidence="8" id="KW-0808">Transferase</keyword>
<dbReference type="InterPro" id="IPR001906">
    <property type="entry name" value="Terpene_synth_N"/>
</dbReference>
<proteinExistence type="predicted"/>
<dbReference type="GO" id="GO:0016740">
    <property type="term" value="F:transferase activity"/>
    <property type="evidence" value="ECO:0007669"/>
    <property type="project" value="UniProtKB-KW"/>
</dbReference>
<dbReference type="OMA" id="TRCMERW"/>
<evidence type="ECO:0000259" key="6">
    <source>
        <dbReference type="Pfam" id="PF01397"/>
    </source>
</evidence>
<dbReference type="AlphaFoldDB" id="A0A251S1I5"/>
<dbReference type="GO" id="GO:0046246">
    <property type="term" value="P:terpene biosynthetic process"/>
    <property type="evidence" value="ECO:0000318"/>
    <property type="project" value="GO_Central"/>
</dbReference>
<dbReference type="PANTHER" id="PTHR31225">
    <property type="entry name" value="OS04G0344100 PROTEIN-RELATED"/>
    <property type="match status" value="1"/>
</dbReference>
<dbReference type="GO" id="GO:0000287">
    <property type="term" value="F:magnesium ion binding"/>
    <property type="evidence" value="ECO:0007669"/>
    <property type="project" value="InterPro"/>
</dbReference>
<dbReference type="FunFam" id="1.50.10.130:FF:000001">
    <property type="entry name" value="Isoprene synthase, chloroplastic"/>
    <property type="match status" value="1"/>
</dbReference>
<evidence type="ECO:0000256" key="4">
    <source>
        <dbReference type="ARBA" id="ARBA00052685"/>
    </source>
</evidence>
<evidence type="ECO:0000256" key="2">
    <source>
        <dbReference type="ARBA" id="ARBA00022723"/>
    </source>
</evidence>
<dbReference type="SFLD" id="SFLDG01019">
    <property type="entry name" value="Terpene_Cyclase_Like_1_C_Termi"/>
    <property type="match status" value="1"/>
</dbReference>
<dbReference type="CDD" id="cd00684">
    <property type="entry name" value="Terpene_cyclase_plant_C1"/>
    <property type="match status" value="1"/>
</dbReference>